<dbReference type="GeneID" id="92085213"/>
<sequence length="103" mass="11027">MHLFSNLLLANLALAQCASDPHNPFRSLGSSLGVPGRNQPFEYVIVGGGTAGNVLADRLVEDPRGFTVAVVETGGFSFFENGKLTEFPDTKTGLHLLTRLIEP</sequence>
<dbReference type="Proteomes" id="UP001480595">
    <property type="component" value="Unassembled WGS sequence"/>
</dbReference>
<proteinExistence type="predicted"/>
<accession>A0ABR1X6Y6</accession>
<dbReference type="Gene3D" id="3.50.50.60">
    <property type="entry name" value="FAD/NAD(P)-binding domain"/>
    <property type="match status" value="1"/>
</dbReference>
<keyword evidence="1" id="KW-0732">Signal</keyword>
<keyword evidence="3" id="KW-1185">Reference proteome</keyword>
<reference evidence="2 3" key="1">
    <citation type="submission" date="2023-01" db="EMBL/GenBank/DDBJ databases">
        <title>Analysis of 21 Apiospora genomes using comparative genomics revels a genus with tremendous synthesis potential of carbohydrate active enzymes and secondary metabolites.</title>
        <authorList>
            <person name="Sorensen T."/>
        </authorList>
    </citation>
    <scope>NUCLEOTIDE SEQUENCE [LARGE SCALE GENOMIC DNA]</scope>
    <source>
        <strain evidence="2 3">CBS 135458</strain>
    </source>
</reference>
<comment type="caution">
    <text evidence="2">The sequence shown here is derived from an EMBL/GenBank/DDBJ whole genome shotgun (WGS) entry which is preliminary data.</text>
</comment>
<gene>
    <name evidence="2" type="ORF">PG994_000741</name>
</gene>
<dbReference type="SUPFAM" id="SSF51905">
    <property type="entry name" value="FAD/NAD(P)-binding domain"/>
    <property type="match status" value="1"/>
</dbReference>
<feature type="chain" id="PRO_5047207400" evidence="1">
    <location>
        <begin position="18"/>
        <end position="103"/>
    </location>
</feature>
<dbReference type="RefSeq" id="XP_066722782.1">
    <property type="nucleotide sequence ID" value="XM_066852150.1"/>
</dbReference>
<feature type="signal peptide" evidence="1">
    <location>
        <begin position="1"/>
        <end position="17"/>
    </location>
</feature>
<evidence type="ECO:0000313" key="2">
    <source>
        <dbReference type="EMBL" id="KAK8091236.1"/>
    </source>
</evidence>
<dbReference type="InterPro" id="IPR036188">
    <property type="entry name" value="FAD/NAD-bd_sf"/>
</dbReference>
<evidence type="ECO:0000256" key="1">
    <source>
        <dbReference type="SAM" id="SignalP"/>
    </source>
</evidence>
<organism evidence="2 3">
    <name type="scientific">Apiospora phragmitis</name>
    <dbReference type="NCBI Taxonomy" id="2905665"/>
    <lineage>
        <taxon>Eukaryota</taxon>
        <taxon>Fungi</taxon>
        <taxon>Dikarya</taxon>
        <taxon>Ascomycota</taxon>
        <taxon>Pezizomycotina</taxon>
        <taxon>Sordariomycetes</taxon>
        <taxon>Xylariomycetidae</taxon>
        <taxon>Amphisphaeriales</taxon>
        <taxon>Apiosporaceae</taxon>
        <taxon>Apiospora</taxon>
    </lineage>
</organism>
<name>A0ABR1X6Y6_9PEZI</name>
<evidence type="ECO:0000313" key="3">
    <source>
        <dbReference type="Proteomes" id="UP001480595"/>
    </source>
</evidence>
<protein>
    <submittedName>
        <fullName evidence="2">Alcohol oxidase</fullName>
    </submittedName>
</protein>
<dbReference type="EMBL" id="JAQQWL010000001">
    <property type="protein sequence ID" value="KAK8091236.1"/>
    <property type="molecule type" value="Genomic_DNA"/>
</dbReference>